<reference evidence="2" key="1">
    <citation type="submission" date="2023-07" db="EMBL/GenBank/DDBJ databases">
        <authorList>
            <consortium name="AG Swart"/>
            <person name="Singh M."/>
            <person name="Singh A."/>
            <person name="Seah K."/>
            <person name="Emmerich C."/>
        </authorList>
    </citation>
    <scope>NUCLEOTIDE SEQUENCE</scope>
    <source>
        <strain evidence="2">DP1</strain>
    </source>
</reference>
<keyword evidence="3" id="KW-1185">Reference proteome</keyword>
<dbReference type="AlphaFoldDB" id="A0AAD1YAX1"/>
<accession>A0AAD1YAX1</accession>
<feature type="compositionally biased region" description="Basic and acidic residues" evidence="1">
    <location>
        <begin position="26"/>
        <end position="39"/>
    </location>
</feature>
<dbReference type="EMBL" id="CAMPGE010030178">
    <property type="protein sequence ID" value="CAI2387689.1"/>
    <property type="molecule type" value="Genomic_DNA"/>
</dbReference>
<dbReference type="Proteomes" id="UP001295684">
    <property type="component" value="Unassembled WGS sequence"/>
</dbReference>
<sequence>MIKKDEFDRFMSSLENQFTKRFSSPQKKDKIPSKSKETTPPKPIWRSYQVKKLKSIRKFHTKKVDYYKNCLSKGKIPQFGKIRVFSPSKNKIKKVITQKSHKNTITVPLITINDIEPAVELD</sequence>
<feature type="region of interest" description="Disordered" evidence="1">
    <location>
        <begin position="18"/>
        <end position="42"/>
    </location>
</feature>
<evidence type="ECO:0000256" key="1">
    <source>
        <dbReference type="SAM" id="MobiDB-lite"/>
    </source>
</evidence>
<proteinExistence type="predicted"/>
<evidence type="ECO:0000313" key="3">
    <source>
        <dbReference type="Proteomes" id="UP001295684"/>
    </source>
</evidence>
<evidence type="ECO:0000313" key="2">
    <source>
        <dbReference type="EMBL" id="CAI2387689.1"/>
    </source>
</evidence>
<protein>
    <submittedName>
        <fullName evidence="2">Uncharacterized protein</fullName>
    </submittedName>
</protein>
<name>A0AAD1YAX1_EUPCR</name>
<gene>
    <name evidence="2" type="ORF">ECRASSUSDP1_LOCUS29323</name>
</gene>
<organism evidence="2 3">
    <name type="scientific">Euplotes crassus</name>
    <dbReference type="NCBI Taxonomy" id="5936"/>
    <lineage>
        <taxon>Eukaryota</taxon>
        <taxon>Sar</taxon>
        <taxon>Alveolata</taxon>
        <taxon>Ciliophora</taxon>
        <taxon>Intramacronucleata</taxon>
        <taxon>Spirotrichea</taxon>
        <taxon>Hypotrichia</taxon>
        <taxon>Euplotida</taxon>
        <taxon>Euplotidae</taxon>
        <taxon>Moneuplotes</taxon>
    </lineage>
</organism>
<comment type="caution">
    <text evidence="2">The sequence shown here is derived from an EMBL/GenBank/DDBJ whole genome shotgun (WGS) entry which is preliminary data.</text>
</comment>